<dbReference type="SUPFAM" id="SSF54631">
    <property type="entry name" value="CBS-domain pair"/>
    <property type="match status" value="1"/>
</dbReference>
<dbReference type="GO" id="GO:0005254">
    <property type="term" value="F:chloride channel activity"/>
    <property type="evidence" value="ECO:0007669"/>
    <property type="project" value="UniProtKB-KW"/>
</dbReference>
<gene>
    <name evidence="13" type="ORF">C5L14_25670</name>
</gene>
<dbReference type="PANTHER" id="PTHR43427:SF6">
    <property type="entry name" value="CHLORIDE CHANNEL PROTEIN CLC-E"/>
    <property type="match status" value="1"/>
</dbReference>
<keyword evidence="5" id="KW-0406">Ion transport</keyword>
<feature type="transmembrane region" description="Helical" evidence="11">
    <location>
        <begin position="379"/>
        <end position="404"/>
    </location>
</feature>
<evidence type="ECO:0000256" key="6">
    <source>
        <dbReference type="ARBA" id="ARBA00023136"/>
    </source>
</evidence>
<organism evidence="13 14">
    <name type="scientific">Labrys okinawensis</name>
    <dbReference type="NCBI Taxonomy" id="346911"/>
    <lineage>
        <taxon>Bacteria</taxon>
        <taxon>Pseudomonadati</taxon>
        <taxon>Pseudomonadota</taxon>
        <taxon>Alphaproteobacteria</taxon>
        <taxon>Hyphomicrobiales</taxon>
        <taxon>Xanthobacteraceae</taxon>
        <taxon>Labrys</taxon>
    </lineage>
</organism>
<evidence type="ECO:0000256" key="5">
    <source>
        <dbReference type="ARBA" id="ARBA00023065"/>
    </source>
</evidence>
<accession>A0A2S9Q5U9</accession>
<proteinExistence type="predicted"/>
<evidence type="ECO:0000256" key="2">
    <source>
        <dbReference type="ARBA" id="ARBA00022448"/>
    </source>
</evidence>
<evidence type="ECO:0000256" key="11">
    <source>
        <dbReference type="SAM" id="Phobius"/>
    </source>
</evidence>
<keyword evidence="7" id="KW-0869">Chloride channel</keyword>
<feature type="transmembrane region" description="Helical" evidence="11">
    <location>
        <begin position="216"/>
        <end position="233"/>
    </location>
</feature>
<dbReference type="InterPro" id="IPR046342">
    <property type="entry name" value="CBS_dom_sf"/>
</dbReference>
<dbReference type="CDD" id="cd02205">
    <property type="entry name" value="CBS_pair_SF"/>
    <property type="match status" value="1"/>
</dbReference>
<dbReference type="InterPro" id="IPR014743">
    <property type="entry name" value="Cl-channel_core"/>
</dbReference>
<name>A0A2S9Q5U9_9HYPH</name>
<protein>
    <submittedName>
        <fullName evidence="13">Chloride channel protein</fullName>
    </submittedName>
</protein>
<keyword evidence="10" id="KW-0129">CBS domain</keyword>
<evidence type="ECO:0000256" key="8">
    <source>
        <dbReference type="ARBA" id="ARBA00023214"/>
    </source>
</evidence>
<feature type="transmembrane region" description="Helical" evidence="11">
    <location>
        <begin position="326"/>
        <end position="347"/>
    </location>
</feature>
<feature type="transmembrane region" description="Helical" evidence="11">
    <location>
        <begin position="179"/>
        <end position="204"/>
    </location>
</feature>
<keyword evidence="8" id="KW-0868">Chloride</keyword>
<keyword evidence="4 11" id="KW-1133">Transmembrane helix</keyword>
<evidence type="ECO:0000313" key="13">
    <source>
        <dbReference type="EMBL" id="PRH84721.1"/>
    </source>
</evidence>
<evidence type="ECO:0000256" key="3">
    <source>
        <dbReference type="ARBA" id="ARBA00022692"/>
    </source>
</evidence>
<feature type="transmembrane region" description="Helical" evidence="11">
    <location>
        <begin position="78"/>
        <end position="101"/>
    </location>
</feature>
<dbReference type="InterPro" id="IPR050368">
    <property type="entry name" value="ClC-type_chloride_channel"/>
</dbReference>
<evidence type="ECO:0000256" key="9">
    <source>
        <dbReference type="ARBA" id="ARBA00023303"/>
    </source>
</evidence>
<dbReference type="Pfam" id="PF00654">
    <property type="entry name" value="Voltage_CLC"/>
    <property type="match status" value="1"/>
</dbReference>
<feature type="transmembrane region" description="Helical" evidence="11">
    <location>
        <begin position="253"/>
        <end position="276"/>
    </location>
</feature>
<dbReference type="Pfam" id="PF00571">
    <property type="entry name" value="CBS"/>
    <property type="match status" value="2"/>
</dbReference>
<dbReference type="InterPro" id="IPR000644">
    <property type="entry name" value="CBS_dom"/>
</dbReference>
<dbReference type="CDD" id="cd00400">
    <property type="entry name" value="Voltage_gated_ClC"/>
    <property type="match status" value="1"/>
</dbReference>
<evidence type="ECO:0000256" key="7">
    <source>
        <dbReference type="ARBA" id="ARBA00023173"/>
    </source>
</evidence>
<comment type="caution">
    <text evidence="13">The sequence shown here is derived from an EMBL/GenBank/DDBJ whole genome shotgun (WGS) entry which is preliminary data.</text>
</comment>
<evidence type="ECO:0000256" key="1">
    <source>
        <dbReference type="ARBA" id="ARBA00004141"/>
    </source>
</evidence>
<feature type="transmembrane region" description="Helical" evidence="11">
    <location>
        <begin position="33"/>
        <end position="58"/>
    </location>
</feature>
<keyword evidence="9" id="KW-0407">Ion channel</keyword>
<evidence type="ECO:0000259" key="12">
    <source>
        <dbReference type="PROSITE" id="PS51371"/>
    </source>
</evidence>
<dbReference type="SMART" id="SM00116">
    <property type="entry name" value="CBS"/>
    <property type="match status" value="2"/>
</dbReference>
<feature type="transmembrane region" description="Helical" evidence="11">
    <location>
        <begin position="288"/>
        <end position="305"/>
    </location>
</feature>
<keyword evidence="6 11" id="KW-0472">Membrane</keyword>
<comment type="subcellular location">
    <subcellularLocation>
        <location evidence="1">Membrane</location>
        <topology evidence="1">Multi-pass membrane protein</topology>
    </subcellularLocation>
</comment>
<keyword evidence="14" id="KW-1185">Reference proteome</keyword>
<dbReference type="SUPFAM" id="SSF81340">
    <property type="entry name" value="Clc chloride channel"/>
    <property type="match status" value="1"/>
</dbReference>
<evidence type="ECO:0000256" key="4">
    <source>
        <dbReference type="ARBA" id="ARBA00022989"/>
    </source>
</evidence>
<dbReference type="Gene3D" id="3.10.580.10">
    <property type="entry name" value="CBS-domain"/>
    <property type="match status" value="1"/>
</dbReference>
<dbReference type="EMBL" id="PUEJ01000012">
    <property type="protein sequence ID" value="PRH84721.1"/>
    <property type="molecule type" value="Genomic_DNA"/>
</dbReference>
<dbReference type="AlphaFoldDB" id="A0A2S9Q5U9"/>
<sequence>MTTSTLGTPGQDAEAGIRELPARLGDFTTDRRVILLMAIAVFVGTAGVGAAFVLLRLITLCTNIAYYGRFSLENLPISATPLGWSAVFVPVVGCLIIGLMARYGSEKIRGHGIPEAMEAILIGKSRINPKVAVLKPLSSAISIGSGGPFGAEGPIIMTGGAIGSLVAQMIRLSANERKALLVAGAAAGMTAVFGTPIAAVLLAIELLLFEWKPRSFLPVVVAASVAAAERGLLLDPTPLFGFTGHMALTLPGFLGWVVMGIVAGLGSGILTAMVYASEDFFHRLPLHWMWWPLFGGLAIGIGGLFDPSALGVGYDNIRHLLSGEMAVKAVLLLLVVKALIWSISLGSGTSGGVLAPLMMLGGALGTLAGLVLPQADPGFWALLGMAAMMGGTMRAPLTATLFAVELTGNLGVLLPLLTACGMAYATTVLTMKRSILTEKIARRGHHISGEYHTDPFDLARVADLMVREVDTLPATMTVARAIAFFTSGEPCHKSYPVVDAERRVVGMVSRANILDWSVHASEDDDIQSLSLEEILEGQELEIGYADELAGALADRMAIADIGRVPVLDRQSGSLVGLIARKDLLQVRAHRRAEEHDRGVMIRLRARGARGI</sequence>
<keyword evidence="3 11" id="KW-0812">Transmembrane</keyword>
<keyword evidence="2" id="KW-0813">Transport</keyword>
<dbReference type="GO" id="GO:0034707">
    <property type="term" value="C:chloride channel complex"/>
    <property type="evidence" value="ECO:0007669"/>
    <property type="project" value="UniProtKB-KW"/>
</dbReference>
<dbReference type="InterPro" id="IPR001807">
    <property type="entry name" value="ClC"/>
</dbReference>
<dbReference type="PANTHER" id="PTHR43427">
    <property type="entry name" value="CHLORIDE CHANNEL PROTEIN CLC-E"/>
    <property type="match status" value="1"/>
</dbReference>
<dbReference type="RefSeq" id="WP_105865044.1">
    <property type="nucleotide sequence ID" value="NZ_PUEJ01000012.1"/>
</dbReference>
<dbReference type="OrthoDB" id="9767361at2"/>
<reference evidence="13 14" key="1">
    <citation type="submission" date="2018-02" db="EMBL/GenBank/DDBJ databases">
        <title>Whole genome sequencing of endophytic bacterium.</title>
        <authorList>
            <person name="Eedara R."/>
            <person name="Podile A.R."/>
        </authorList>
    </citation>
    <scope>NUCLEOTIDE SEQUENCE [LARGE SCALE GENOMIC DNA]</scope>
    <source>
        <strain evidence="13 14">RP1T</strain>
    </source>
</reference>
<dbReference type="PROSITE" id="PS51371">
    <property type="entry name" value="CBS"/>
    <property type="match status" value="1"/>
</dbReference>
<feature type="transmembrane region" description="Helical" evidence="11">
    <location>
        <begin position="353"/>
        <end position="372"/>
    </location>
</feature>
<feature type="domain" description="CBS" evidence="12">
    <location>
        <begin position="465"/>
        <end position="526"/>
    </location>
</feature>
<evidence type="ECO:0000313" key="14">
    <source>
        <dbReference type="Proteomes" id="UP000237682"/>
    </source>
</evidence>
<dbReference type="Proteomes" id="UP000237682">
    <property type="component" value="Unassembled WGS sequence"/>
</dbReference>
<dbReference type="Gene3D" id="1.10.3080.10">
    <property type="entry name" value="Clc chloride channel"/>
    <property type="match status" value="1"/>
</dbReference>
<feature type="transmembrane region" description="Helical" evidence="11">
    <location>
        <begin position="410"/>
        <end position="429"/>
    </location>
</feature>
<dbReference type="PRINTS" id="PR00762">
    <property type="entry name" value="CLCHANNEL"/>
</dbReference>
<evidence type="ECO:0000256" key="10">
    <source>
        <dbReference type="PROSITE-ProRule" id="PRU00703"/>
    </source>
</evidence>